<dbReference type="AlphaFoldDB" id="V4IV23"/>
<evidence type="ECO:0000313" key="6">
    <source>
        <dbReference type="EMBL" id="ESP87057.1"/>
    </source>
</evidence>
<dbReference type="InterPro" id="IPR002194">
    <property type="entry name" value="Chaperonin_TCP-1_CS"/>
</dbReference>
<dbReference type="InterPro" id="IPR053374">
    <property type="entry name" value="TCP-1_chaperonin"/>
</dbReference>
<evidence type="ECO:0000256" key="4">
    <source>
        <dbReference type="ARBA" id="ARBA00023186"/>
    </source>
</evidence>
<dbReference type="Gene3D" id="3.30.260.10">
    <property type="entry name" value="TCP-1-like chaperonin intermediate domain"/>
    <property type="match status" value="1"/>
</dbReference>
<dbReference type="GO" id="GO:0140662">
    <property type="term" value="F:ATP-dependent protein folding chaperone"/>
    <property type="evidence" value="ECO:0007669"/>
    <property type="project" value="InterPro"/>
</dbReference>
<evidence type="ECO:0000256" key="5">
    <source>
        <dbReference type="RuleBase" id="RU004187"/>
    </source>
</evidence>
<dbReference type="GO" id="GO:0051082">
    <property type="term" value="F:unfolded protein binding"/>
    <property type="evidence" value="ECO:0007669"/>
    <property type="project" value="InterPro"/>
</dbReference>
<dbReference type="SUPFAM" id="SSF54849">
    <property type="entry name" value="GroEL-intermediate domain like"/>
    <property type="match status" value="1"/>
</dbReference>
<sequence>MGTVVTSTAGDGTPSTAEVRRTAAAVGATLGETVRTTLGPTGMDKMFVDGNGMVLLTNDAKTLLGEMRVNLDLVPAAGLLADLAVEQDESVGDGTATAVALAGDLLGRAADLFERGVHPTTVADGYALAARRTGTALADAASAAPLDDGPGVDGGGDLGSATAEGAVRTAVAGWGNDRDEATLASLLVEAATELAATGDVDWDRVTVTKVPGGRVADSYLQRGVLYEGEPVHAAMPRLLEPARVACLNTNLTPRTTTGDHGPVTLDGADDADRLLAFEAETVEARARRLVDSGANAVFSDKSVDERAQQFFADRGVLAVRRVAESELRAIARATGAAVTDAGVVDPSDLGRAASIEHGRLGGEDVFTVATEDADCVAVVVRGGSKQVLNEMERAVRSGFAALRALSRDPRVVPGGGAAEVGAAMDLRAYATRLDGREQFAVEAFADALELVPRTLAENAGLDALDALVELRRRHDAGEAAAGVRAETADLGDATAAGIVDPLWVRRRTVAAAADAASRLLRVDAVVPAGDADE</sequence>
<dbReference type="InterPro" id="IPR002423">
    <property type="entry name" value="Cpn60/GroEL/TCP-1"/>
</dbReference>
<evidence type="ECO:0000256" key="2">
    <source>
        <dbReference type="ARBA" id="ARBA00022741"/>
    </source>
</evidence>
<dbReference type="PANTHER" id="PTHR11353">
    <property type="entry name" value="CHAPERONIN"/>
    <property type="match status" value="1"/>
</dbReference>
<gene>
    <name evidence="6" type="ORF">K933_16107</name>
</gene>
<dbReference type="Pfam" id="PF00118">
    <property type="entry name" value="Cpn60_TCP1"/>
    <property type="match status" value="1"/>
</dbReference>
<dbReference type="InterPro" id="IPR027413">
    <property type="entry name" value="GROEL-like_equatorial_sf"/>
</dbReference>
<dbReference type="PROSITE" id="PS00750">
    <property type="entry name" value="TCP1_1"/>
    <property type="match status" value="1"/>
</dbReference>
<dbReference type="PRINTS" id="PR00304">
    <property type="entry name" value="TCOMPLEXTCP1"/>
</dbReference>
<dbReference type="OrthoDB" id="9362at2157"/>
<dbReference type="Gene3D" id="3.50.7.10">
    <property type="entry name" value="GroEL"/>
    <property type="match status" value="1"/>
</dbReference>
<dbReference type="InterPro" id="IPR027409">
    <property type="entry name" value="GroEL-like_apical_dom_sf"/>
</dbReference>
<dbReference type="GO" id="GO:0005524">
    <property type="term" value="F:ATP binding"/>
    <property type="evidence" value="ECO:0007669"/>
    <property type="project" value="UniProtKB-KW"/>
</dbReference>
<keyword evidence="4 5" id="KW-0143">Chaperone</keyword>
<accession>V4IV23</accession>
<dbReference type="GO" id="GO:0016887">
    <property type="term" value="F:ATP hydrolysis activity"/>
    <property type="evidence" value="ECO:0007669"/>
    <property type="project" value="InterPro"/>
</dbReference>
<dbReference type="SUPFAM" id="SSF48592">
    <property type="entry name" value="GroEL equatorial domain-like"/>
    <property type="match status" value="1"/>
</dbReference>
<name>V4IV23_9EURY</name>
<comment type="caution">
    <text evidence="6">The sequence shown here is derived from an EMBL/GenBank/DDBJ whole genome shotgun (WGS) entry which is preliminary data.</text>
</comment>
<dbReference type="Gene3D" id="1.10.560.10">
    <property type="entry name" value="GroEL-like equatorial domain"/>
    <property type="match status" value="1"/>
</dbReference>
<dbReference type="Proteomes" id="UP000017840">
    <property type="component" value="Unassembled WGS sequence"/>
</dbReference>
<keyword evidence="2 5" id="KW-0547">Nucleotide-binding</keyword>
<dbReference type="EMBL" id="ASGZ01000064">
    <property type="protein sequence ID" value="ESP87057.1"/>
    <property type="molecule type" value="Genomic_DNA"/>
</dbReference>
<keyword evidence="3 5" id="KW-0067">ATP-binding</keyword>
<comment type="similarity">
    <text evidence="1 5">Belongs to the TCP-1 chaperonin family.</text>
</comment>
<dbReference type="NCBIfam" id="NF041083">
    <property type="entry name" value="thermosome_beta"/>
    <property type="match status" value="1"/>
</dbReference>
<dbReference type="InterPro" id="IPR027410">
    <property type="entry name" value="TCP-1-like_intermed_sf"/>
</dbReference>
<dbReference type="RefSeq" id="WP_023395790.1">
    <property type="nucleotide sequence ID" value="NZ_ASGZ01000064.1"/>
</dbReference>
<dbReference type="STRING" id="1324957.K933_16107"/>
<dbReference type="eggNOG" id="arCOG01257">
    <property type="taxonomic scope" value="Archaea"/>
</dbReference>
<keyword evidence="7" id="KW-1185">Reference proteome</keyword>
<evidence type="ECO:0000313" key="7">
    <source>
        <dbReference type="Proteomes" id="UP000017840"/>
    </source>
</evidence>
<reference evidence="6 7" key="1">
    <citation type="journal article" date="2013" name="Genome Announc.">
        <title>Draft Genome Sequence of 'Candidatus Halobonum tyrrellensis' Strain G22, Isolated from the Hypersaline Waters of Lake Tyrrell, Australia.</title>
        <authorList>
            <person name="Ugalde J.A."/>
            <person name="Narasingarao P."/>
            <person name="Kuo S."/>
            <person name="Podell S."/>
            <person name="Allen E.E."/>
        </authorList>
    </citation>
    <scope>NUCLEOTIDE SEQUENCE [LARGE SCALE GENOMIC DNA]</scope>
    <source>
        <strain evidence="6 7">G22</strain>
    </source>
</reference>
<organism evidence="6 7">
    <name type="scientific">Candidatus Halobonum tyrrellensis G22</name>
    <dbReference type="NCBI Taxonomy" id="1324957"/>
    <lineage>
        <taxon>Archaea</taxon>
        <taxon>Methanobacteriati</taxon>
        <taxon>Methanobacteriota</taxon>
        <taxon>Stenosarchaea group</taxon>
        <taxon>Halobacteria</taxon>
        <taxon>Halobacteriales</taxon>
        <taxon>Haloferacaceae</taxon>
        <taxon>Candidatus Halobonum</taxon>
    </lineage>
</organism>
<evidence type="ECO:0000256" key="1">
    <source>
        <dbReference type="ARBA" id="ARBA00008020"/>
    </source>
</evidence>
<dbReference type="InterPro" id="IPR017998">
    <property type="entry name" value="Chaperone_TCP-1"/>
</dbReference>
<proteinExistence type="inferred from homology"/>
<dbReference type="SUPFAM" id="SSF52029">
    <property type="entry name" value="GroEL apical domain-like"/>
    <property type="match status" value="1"/>
</dbReference>
<evidence type="ECO:0000256" key="3">
    <source>
        <dbReference type="ARBA" id="ARBA00022840"/>
    </source>
</evidence>
<dbReference type="PROSITE" id="PS00995">
    <property type="entry name" value="TCP1_3"/>
    <property type="match status" value="1"/>
</dbReference>
<protein>
    <submittedName>
        <fullName evidence="6">Thermosome</fullName>
    </submittedName>
</protein>